<keyword evidence="3" id="KW-0663">Pyridoxal phosphate</keyword>
<dbReference type="Gene3D" id="3.90.1150.10">
    <property type="entry name" value="Aspartate Aminotransferase, domain 1"/>
    <property type="match status" value="1"/>
</dbReference>
<dbReference type="GO" id="GO:0008483">
    <property type="term" value="F:transaminase activity"/>
    <property type="evidence" value="ECO:0007669"/>
    <property type="project" value="UniProtKB-KW"/>
</dbReference>
<dbReference type="EMBL" id="UINC01080784">
    <property type="protein sequence ID" value="SVC24040.1"/>
    <property type="molecule type" value="Genomic_DNA"/>
</dbReference>
<dbReference type="SUPFAM" id="SSF53383">
    <property type="entry name" value="PLP-dependent transferases"/>
    <property type="match status" value="1"/>
</dbReference>
<organism evidence="5">
    <name type="scientific">marine metagenome</name>
    <dbReference type="NCBI Taxonomy" id="408172"/>
    <lineage>
        <taxon>unclassified sequences</taxon>
        <taxon>metagenomes</taxon>
        <taxon>ecological metagenomes</taxon>
    </lineage>
</organism>
<name>A0A382KHS2_9ZZZZ</name>
<evidence type="ECO:0000259" key="4">
    <source>
        <dbReference type="Pfam" id="PF00155"/>
    </source>
</evidence>
<dbReference type="PANTHER" id="PTHR43643:SF3">
    <property type="entry name" value="HISTIDINOL-PHOSPHATE AMINOTRANSFERASE"/>
    <property type="match status" value="1"/>
</dbReference>
<dbReference type="InterPro" id="IPR015422">
    <property type="entry name" value="PyrdxlP-dep_Trfase_small"/>
</dbReference>
<keyword evidence="1" id="KW-0032">Aminotransferase</keyword>
<dbReference type="InterPro" id="IPR015421">
    <property type="entry name" value="PyrdxlP-dep_Trfase_major"/>
</dbReference>
<keyword evidence="2" id="KW-0808">Transferase</keyword>
<dbReference type="InterPro" id="IPR015424">
    <property type="entry name" value="PyrdxlP-dep_Trfase"/>
</dbReference>
<protein>
    <recommendedName>
        <fullName evidence="4">Aminotransferase class I/classII large domain-containing protein</fullName>
    </recommendedName>
</protein>
<feature type="domain" description="Aminotransferase class I/classII large" evidence="4">
    <location>
        <begin position="37"/>
        <end position="256"/>
    </location>
</feature>
<sequence>MSFDPATLVVPGVRSLQPYQPGKSIDELERQLGISGIVKLASNENPRAPSASVGRAVTQMLPELSRYPDGGGFYLKQALADQLAVAPGQITLGNGSNDVLELITRAFVRPGQGVIVSQHSFAVYTLAAKSVGANLRVVPAIHWGHDLDGMAEVVDSETRIIFIANPNNPTGTWVSRDSLIDFLDSIPKHVLVVLDEAYFEYVEEENYPDGIQLLSHYPGLIVTRTFSKIHGLAGLRVGYSVSSSKISEILNRVRQP</sequence>
<dbReference type="GO" id="GO:0030170">
    <property type="term" value="F:pyridoxal phosphate binding"/>
    <property type="evidence" value="ECO:0007669"/>
    <property type="project" value="InterPro"/>
</dbReference>
<evidence type="ECO:0000256" key="2">
    <source>
        <dbReference type="ARBA" id="ARBA00022679"/>
    </source>
</evidence>
<proteinExistence type="predicted"/>
<evidence type="ECO:0000256" key="1">
    <source>
        <dbReference type="ARBA" id="ARBA00022576"/>
    </source>
</evidence>
<dbReference type="PANTHER" id="PTHR43643">
    <property type="entry name" value="HISTIDINOL-PHOSPHATE AMINOTRANSFERASE 2"/>
    <property type="match status" value="1"/>
</dbReference>
<dbReference type="AlphaFoldDB" id="A0A382KHS2"/>
<accession>A0A382KHS2</accession>
<dbReference type="InterPro" id="IPR004839">
    <property type="entry name" value="Aminotransferase_I/II_large"/>
</dbReference>
<dbReference type="Gene3D" id="3.40.640.10">
    <property type="entry name" value="Type I PLP-dependent aspartate aminotransferase-like (Major domain)"/>
    <property type="match status" value="1"/>
</dbReference>
<dbReference type="InterPro" id="IPR050106">
    <property type="entry name" value="HistidinolP_aminotransfase"/>
</dbReference>
<evidence type="ECO:0000313" key="5">
    <source>
        <dbReference type="EMBL" id="SVC24040.1"/>
    </source>
</evidence>
<gene>
    <name evidence="5" type="ORF">METZ01_LOCUS276894</name>
</gene>
<reference evidence="5" key="1">
    <citation type="submission" date="2018-05" db="EMBL/GenBank/DDBJ databases">
        <authorList>
            <person name="Lanie J.A."/>
            <person name="Ng W.-L."/>
            <person name="Kazmierczak K.M."/>
            <person name="Andrzejewski T.M."/>
            <person name="Davidsen T.M."/>
            <person name="Wayne K.J."/>
            <person name="Tettelin H."/>
            <person name="Glass J.I."/>
            <person name="Rusch D."/>
            <person name="Podicherti R."/>
            <person name="Tsui H.-C.T."/>
            <person name="Winkler M.E."/>
        </authorList>
    </citation>
    <scope>NUCLEOTIDE SEQUENCE</scope>
</reference>
<dbReference type="Pfam" id="PF00155">
    <property type="entry name" value="Aminotran_1_2"/>
    <property type="match status" value="1"/>
</dbReference>
<evidence type="ECO:0000256" key="3">
    <source>
        <dbReference type="ARBA" id="ARBA00022898"/>
    </source>
</evidence>
<feature type="non-terminal residue" evidence="5">
    <location>
        <position position="256"/>
    </location>
</feature>
<dbReference type="CDD" id="cd00609">
    <property type="entry name" value="AAT_like"/>
    <property type="match status" value="1"/>
</dbReference>